<evidence type="ECO:0000313" key="2">
    <source>
        <dbReference type="Proteomes" id="UP001157006"/>
    </source>
</evidence>
<proteinExistence type="predicted"/>
<sequence>MVIPISTTSIPPPLQPSHHSFPPSIPYNVHNNQSTFIFCSPHKQQLPAPPFHFSIKTDPHGPAITNCNPGFPEPPSTNQPPLQTASLLVFLSASIAPAGTTSVGIVSHLRLRHFLFSNNTSSVKLVSENRF</sequence>
<protein>
    <submittedName>
        <fullName evidence="1">Uncharacterized protein</fullName>
    </submittedName>
</protein>
<organism evidence="1 2">
    <name type="scientific">Vicia faba</name>
    <name type="common">Broad bean</name>
    <name type="synonym">Faba vulgaris</name>
    <dbReference type="NCBI Taxonomy" id="3906"/>
    <lineage>
        <taxon>Eukaryota</taxon>
        <taxon>Viridiplantae</taxon>
        <taxon>Streptophyta</taxon>
        <taxon>Embryophyta</taxon>
        <taxon>Tracheophyta</taxon>
        <taxon>Spermatophyta</taxon>
        <taxon>Magnoliopsida</taxon>
        <taxon>eudicotyledons</taxon>
        <taxon>Gunneridae</taxon>
        <taxon>Pentapetalae</taxon>
        <taxon>rosids</taxon>
        <taxon>fabids</taxon>
        <taxon>Fabales</taxon>
        <taxon>Fabaceae</taxon>
        <taxon>Papilionoideae</taxon>
        <taxon>50 kb inversion clade</taxon>
        <taxon>NPAAA clade</taxon>
        <taxon>Hologalegina</taxon>
        <taxon>IRL clade</taxon>
        <taxon>Fabeae</taxon>
        <taxon>Vicia</taxon>
    </lineage>
</organism>
<reference evidence="1 2" key="1">
    <citation type="submission" date="2023-01" db="EMBL/GenBank/DDBJ databases">
        <authorList>
            <person name="Kreplak J."/>
        </authorList>
    </citation>
    <scope>NUCLEOTIDE SEQUENCE [LARGE SCALE GENOMIC DNA]</scope>
</reference>
<keyword evidence="2" id="KW-1185">Reference proteome</keyword>
<evidence type="ECO:0000313" key="1">
    <source>
        <dbReference type="EMBL" id="CAI8590092.1"/>
    </source>
</evidence>
<dbReference type="EMBL" id="OX451736">
    <property type="protein sequence ID" value="CAI8590092.1"/>
    <property type="molecule type" value="Genomic_DNA"/>
</dbReference>
<gene>
    <name evidence="1" type="ORF">VFH_I424760</name>
</gene>
<accession>A0AAV0YX78</accession>
<dbReference type="AlphaFoldDB" id="A0AAV0YX78"/>
<name>A0AAV0YX78_VICFA</name>
<dbReference type="Proteomes" id="UP001157006">
    <property type="component" value="Chromosome 1L"/>
</dbReference>